<proteinExistence type="inferred from homology"/>
<dbReference type="PANTHER" id="PTHR11926">
    <property type="entry name" value="GLUCOSYL/GLUCURONOSYL TRANSFERASES"/>
    <property type="match status" value="1"/>
</dbReference>
<accession>A0A830DK61</accession>
<sequence>MSTDTKNPHVVAFAFPFGSHPTPLLHLVQRLAAAAPGANFSYFNTAESNRKVLANANLQSCVNIKAYDIVDGAPEGHVFSGNHLERIEMFITATPENFRRRLEEVVAETGLKATCLLTDAFLWFSADIAEKLGIPWVAFWTAGPAPVSLHLYTDVIHDKLGQNGQCIFSPD</sequence>
<comment type="caution">
    <text evidence="2">The sequence shown here is derived from an EMBL/GenBank/DDBJ whole genome shotgun (WGS) entry which is preliminary data.</text>
</comment>
<protein>
    <submittedName>
        <fullName evidence="2">UDP-glycosyltransferase 78d2</fullName>
    </submittedName>
</protein>
<dbReference type="EMBL" id="BMAC01002193">
    <property type="protein sequence ID" value="GFQ07924.1"/>
    <property type="molecule type" value="Genomic_DNA"/>
</dbReference>
<evidence type="ECO:0000313" key="3">
    <source>
        <dbReference type="Proteomes" id="UP000653305"/>
    </source>
</evidence>
<comment type="similarity">
    <text evidence="1">Belongs to the UDP-glycosyltransferase family.</text>
</comment>
<dbReference type="SUPFAM" id="SSF53756">
    <property type="entry name" value="UDP-Glycosyltransferase/glycogen phosphorylase"/>
    <property type="match status" value="1"/>
</dbReference>
<dbReference type="OrthoDB" id="5835829at2759"/>
<dbReference type="PANTHER" id="PTHR11926:SF774">
    <property type="entry name" value="UDP-GLYCOSYLTRANSFERASE 85A1-RELATED"/>
    <property type="match status" value="1"/>
</dbReference>
<keyword evidence="2" id="KW-0808">Transferase</keyword>
<keyword evidence="3" id="KW-1185">Reference proteome</keyword>
<dbReference type="Proteomes" id="UP000653305">
    <property type="component" value="Unassembled WGS sequence"/>
</dbReference>
<name>A0A830DK61_9LAMI</name>
<dbReference type="GO" id="GO:0080044">
    <property type="term" value="F:quercetin 7-O-glucosyltransferase activity"/>
    <property type="evidence" value="ECO:0007669"/>
    <property type="project" value="TreeGrafter"/>
</dbReference>
<organism evidence="2 3">
    <name type="scientific">Phtheirospermum japonicum</name>
    <dbReference type="NCBI Taxonomy" id="374723"/>
    <lineage>
        <taxon>Eukaryota</taxon>
        <taxon>Viridiplantae</taxon>
        <taxon>Streptophyta</taxon>
        <taxon>Embryophyta</taxon>
        <taxon>Tracheophyta</taxon>
        <taxon>Spermatophyta</taxon>
        <taxon>Magnoliopsida</taxon>
        <taxon>eudicotyledons</taxon>
        <taxon>Gunneridae</taxon>
        <taxon>Pentapetalae</taxon>
        <taxon>asterids</taxon>
        <taxon>lamiids</taxon>
        <taxon>Lamiales</taxon>
        <taxon>Orobanchaceae</taxon>
        <taxon>Orobanchaceae incertae sedis</taxon>
        <taxon>Phtheirospermum</taxon>
    </lineage>
</organism>
<dbReference type="GO" id="GO:0080043">
    <property type="term" value="F:quercetin 3-O-glucosyltransferase activity"/>
    <property type="evidence" value="ECO:0007669"/>
    <property type="project" value="TreeGrafter"/>
</dbReference>
<evidence type="ECO:0000313" key="2">
    <source>
        <dbReference type="EMBL" id="GFQ07924.1"/>
    </source>
</evidence>
<reference evidence="2" key="1">
    <citation type="submission" date="2020-07" db="EMBL/GenBank/DDBJ databases">
        <title>Ethylene signaling mediates host invasion by parasitic plants.</title>
        <authorList>
            <person name="Yoshida S."/>
        </authorList>
    </citation>
    <scope>NUCLEOTIDE SEQUENCE</scope>
    <source>
        <strain evidence="2">Okayama</strain>
    </source>
</reference>
<gene>
    <name evidence="2" type="ORF">PHJA_002936400</name>
</gene>
<evidence type="ECO:0000256" key="1">
    <source>
        <dbReference type="ARBA" id="ARBA00009995"/>
    </source>
</evidence>
<dbReference type="Gene3D" id="3.40.50.2000">
    <property type="entry name" value="Glycogen Phosphorylase B"/>
    <property type="match status" value="1"/>
</dbReference>
<dbReference type="AlphaFoldDB" id="A0A830DK61"/>